<protein>
    <submittedName>
        <fullName evidence="8">D-methionine-binding lipoprotein MetQ</fullName>
    </submittedName>
</protein>
<evidence type="ECO:0000313" key="8">
    <source>
        <dbReference type="EMBL" id="OOM14529.1"/>
    </source>
</evidence>
<gene>
    <name evidence="8" type="primary">metQ_3</name>
    <name evidence="8" type="ORF">CLOSAC_14090</name>
</gene>
<evidence type="ECO:0000256" key="1">
    <source>
        <dbReference type="ARBA" id="ARBA00004635"/>
    </source>
</evidence>
<dbReference type="EMBL" id="LZYZ01000002">
    <property type="protein sequence ID" value="OOM14529.1"/>
    <property type="molecule type" value="Genomic_DNA"/>
</dbReference>
<dbReference type="SUPFAM" id="SSF53850">
    <property type="entry name" value="Periplasmic binding protein-like II"/>
    <property type="match status" value="1"/>
</dbReference>
<dbReference type="Pfam" id="PF03180">
    <property type="entry name" value="Lipoprotein_9"/>
    <property type="match status" value="1"/>
</dbReference>
<evidence type="ECO:0000256" key="7">
    <source>
        <dbReference type="SAM" id="SignalP"/>
    </source>
</evidence>
<evidence type="ECO:0000256" key="2">
    <source>
        <dbReference type="ARBA" id="ARBA00008973"/>
    </source>
</evidence>
<evidence type="ECO:0000313" key="9">
    <source>
        <dbReference type="Proteomes" id="UP000191154"/>
    </source>
</evidence>
<sequence length="283" mass="31227">MKKSLFYKIITILTVGTLALGLSGCGSSTSSETKSADAEKKTLTMGISPGPYSELFTNAVKPIMEKNGYEIKEVNFSDLRQADVALSEGSVDFNVDQHTAYANNFNKETNGTLTPITPIPTVPAGIFSNKHTSINEVAKGQKVAIPNDPSNTARAFRLLKKAGWITIKDGADQATLTLNDVSENPYNLDITLMDSAQIPRALDDIDFAIIPGSMVYSSKIDPSKSLLSEDVSKELQLQVVVDEKNKDSQWAKDIVEAYKSKEFKDYMDEHNKNNYWFIPEELK</sequence>
<dbReference type="PROSITE" id="PS51257">
    <property type="entry name" value="PROKAR_LIPOPROTEIN"/>
    <property type="match status" value="1"/>
</dbReference>
<dbReference type="Proteomes" id="UP000191154">
    <property type="component" value="Unassembled WGS sequence"/>
</dbReference>
<reference evidence="8 9" key="1">
    <citation type="submission" date="2016-05" db="EMBL/GenBank/DDBJ databases">
        <title>Microbial solvent formation.</title>
        <authorList>
            <person name="Poehlein A."/>
            <person name="Montoya Solano J.D."/>
            <person name="Flitsch S."/>
            <person name="Krabben P."/>
            <person name="Duerre P."/>
            <person name="Daniel R."/>
        </authorList>
    </citation>
    <scope>NUCLEOTIDE SEQUENCE [LARGE SCALE GENOMIC DNA]</scope>
    <source>
        <strain evidence="8 9">L1-8</strain>
    </source>
</reference>
<evidence type="ECO:0000256" key="4">
    <source>
        <dbReference type="ARBA" id="ARBA00023136"/>
    </source>
</evidence>
<organism evidence="8 9">
    <name type="scientific">Clostridium saccharobutylicum</name>
    <dbReference type="NCBI Taxonomy" id="169679"/>
    <lineage>
        <taxon>Bacteria</taxon>
        <taxon>Bacillati</taxon>
        <taxon>Bacillota</taxon>
        <taxon>Clostridia</taxon>
        <taxon>Eubacteriales</taxon>
        <taxon>Clostridiaceae</taxon>
        <taxon>Clostridium</taxon>
    </lineage>
</organism>
<keyword evidence="6 8" id="KW-0449">Lipoprotein</keyword>
<proteinExistence type="inferred from homology"/>
<feature type="signal peptide" evidence="7">
    <location>
        <begin position="1"/>
        <end position="19"/>
    </location>
</feature>
<comment type="similarity">
    <text evidence="2">Belongs to the NlpA lipoprotein family.</text>
</comment>
<dbReference type="RefSeq" id="WP_077864783.1">
    <property type="nucleotide sequence ID" value="NZ_LZYZ01000002.1"/>
</dbReference>
<name>A0A1S8NDJ2_CLOSA</name>
<comment type="subcellular location">
    <subcellularLocation>
        <location evidence="1">Membrane</location>
        <topology evidence="1">Lipid-anchor</topology>
    </subcellularLocation>
</comment>
<dbReference type="InterPro" id="IPR004872">
    <property type="entry name" value="Lipoprotein_NlpA"/>
</dbReference>
<dbReference type="PANTHER" id="PTHR30429">
    <property type="entry name" value="D-METHIONINE-BINDING LIPOPROTEIN METQ"/>
    <property type="match status" value="1"/>
</dbReference>
<keyword evidence="3 7" id="KW-0732">Signal</keyword>
<evidence type="ECO:0000256" key="3">
    <source>
        <dbReference type="ARBA" id="ARBA00022729"/>
    </source>
</evidence>
<evidence type="ECO:0000256" key="5">
    <source>
        <dbReference type="ARBA" id="ARBA00023139"/>
    </source>
</evidence>
<feature type="chain" id="PRO_5038806923" evidence="7">
    <location>
        <begin position="20"/>
        <end position="283"/>
    </location>
</feature>
<dbReference type="AlphaFoldDB" id="A0A1S8NDJ2"/>
<accession>A0A1S8NDJ2</accession>
<dbReference type="GO" id="GO:0016020">
    <property type="term" value="C:membrane"/>
    <property type="evidence" value="ECO:0007669"/>
    <property type="project" value="UniProtKB-SubCell"/>
</dbReference>
<comment type="caution">
    <text evidence="8">The sequence shown here is derived from an EMBL/GenBank/DDBJ whole genome shotgun (WGS) entry which is preliminary data.</text>
</comment>
<keyword evidence="4" id="KW-0472">Membrane</keyword>
<keyword evidence="5" id="KW-0564">Palmitate</keyword>
<evidence type="ECO:0000256" key="6">
    <source>
        <dbReference type="ARBA" id="ARBA00023288"/>
    </source>
</evidence>
<dbReference type="PANTHER" id="PTHR30429:SF0">
    <property type="entry name" value="METHIONINE-BINDING LIPOPROTEIN METQ"/>
    <property type="match status" value="1"/>
</dbReference>
<dbReference type="Gene3D" id="3.40.190.10">
    <property type="entry name" value="Periplasmic binding protein-like II"/>
    <property type="match status" value="2"/>
</dbReference>